<comment type="caution">
    <text evidence="2">The sequence shown here is derived from an EMBL/GenBank/DDBJ whole genome shotgun (WGS) entry which is preliminary data.</text>
</comment>
<reference evidence="2 3" key="1">
    <citation type="submission" date="2020-08" db="EMBL/GenBank/DDBJ databases">
        <title>Sequencing the genomes of 1000 actinobacteria strains.</title>
        <authorList>
            <person name="Klenk H.-P."/>
        </authorList>
    </citation>
    <scope>NUCLEOTIDE SEQUENCE [LARGE SCALE GENOMIC DNA]</scope>
    <source>
        <strain evidence="2 3">DSM 17294</strain>
    </source>
</reference>
<dbReference type="Proteomes" id="UP000558997">
    <property type="component" value="Unassembled WGS sequence"/>
</dbReference>
<name>A0A841DMF6_9ACTN</name>
<evidence type="ECO:0000313" key="3">
    <source>
        <dbReference type="Proteomes" id="UP000558997"/>
    </source>
</evidence>
<dbReference type="AlphaFoldDB" id="A0A841DMF6"/>
<sequence>MTRQPSSAASRPESGAKTVLASPPTRVSPTGIAAAALASKPQLKPVMIAITVQPVRATSVGRVAGTV</sequence>
<proteinExistence type="predicted"/>
<dbReference type="RefSeq" id="WP_184835936.1">
    <property type="nucleotide sequence ID" value="NZ_BAAAVN010000007.1"/>
</dbReference>
<organism evidence="2 3">
    <name type="scientific">Kribbella solani</name>
    <dbReference type="NCBI Taxonomy" id="236067"/>
    <lineage>
        <taxon>Bacteria</taxon>
        <taxon>Bacillati</taxon>
        <taxon>Actinomycetota</taxon>
        <taxon>Actinomycetes</taxon>
        <taxon>Propionibacteriales</taxon>
        <taxon>Kribbellaceae</taxon>
        <taxon>Kribbella</taxon>
    </lineage>
</organism>
<evidence type="ECO:0000313" key="2">
    <source>
        <dbReference type="EMBL" id="MBB5980304.1"/>
    </source>
</evidence>
<dbReference type="EMBL" id="JACHNF010000001">
    <property type="protein sequence ID" value="MBB5980304.1"/>
    <property type="molecule type" value="Genomic_DNA"/>
</dbReference>
<evidence type="ECO:0000256" key="1">
    <source>
        <dbReference type="SAM" id="MobiDB-lite"/>
    </source>
</evidence>
<keyword evidence="3" id="KW-1185">Reference proteome</keyword>
<gene>
    <name evidence="2" type="ORF">HDA44_003645</name>
</gene>
<protein>
    <submittedName>
        <fullName evidence="2">Uncharacterized protein</fullName>
    </submittedName>
</protein>
<accession>A0A841DMF6</accession>
<feature type="region of interest" description="Disordered" evidence="1">
    <location>
        <begin position="1"/>
        <end position="26"/>
    </location>
</feature>